<organism evidence="1 2">
    <name type="scientific">Candidatus Methanogaster sp</name>
    <dbReference type="NCBI Taxonomy" id="3386292"/>
    <lineage>
        <taxon>Archaea</taxon>
        <taxon>Methanobacteriati</taxon>
        <taxon>Methanobacteriota</taxon>
        <taxon>Stenosarchaea group</taxon>
        <taxon>Methanomicrobia</taxon>
        <taxon>Methanosarcinales</taxon>
        <taxon>ANME-2 cluster</taxon>
        <taxon>Candidatus Methanogasteraceae</taxon>
        <taxon>Candidatus Methanogaster</taxon>
    </lineage>
</organism>
<dbReference type="EMBL" id="PQXF01000002">
    <property type="protein sequence ID" value="PXF61977.1"/>
    <property type="molecule type" value="Genomic_DNA"/>
</dbReference>
<protein>
    <submittedName>
        <fullName evidence="1">Uncharacterized protein</fullName>
    </submittedName>
</protein>
<name>A0AC61L6B8_9EURY</name>
<proteinExistence type="predicted"/>
<evidence type="ECO:0000313" key="1">
    <source>
        <dbReference type="EMBL" id="PXF61977.1"/>
    </source>
</evidence>
<reference evidence="1" key="1">
    <citation type="submission" date="2018-01" db="EMBL/GenBank/DDBJ databases">
        <authorList>
            <person name="Krukenberg V."/>
        </authorList>
    </citation>
    <scope>NUCLEOTIDE SEQUENCE</scope>
    <source>
        <strain evidence="1">E20ANME2</strain>
    </source>
</reference>
<dbReference type="Proteomes" id="UP000248329">
    <property type="component" value="Unassembled WGS sequence"/>
</dbReference>
<evidence type="ECO:0000313" key="2">
    <source>
        <dbReference type="Proteomes" id="UP000248329"/>
    </source>
</evidence>
<accession>A0AC61L6B8</accession>
<comment type="caution">
    <text evidence="1">The sequence shown here is derived from an EMBL/GenBank/DDBJ whole genome shotgun (WGS) entry which is preliminary data.</text>
</comment>
<gene>
    <name evidence="1" type="ORF">C4B59_01775</name>
</gene>
<sequence>MQNAFFGGSGLSVVYEKNTEAIKKAMLTDGIWMLVTNICETTEPAEYRLGPRNLSRHTGIKIG</sequence>